<gene>
    <name evidence="1" type="ORF">O1611_g851</name>
</gene>
<dbReference type="Proteomes" id="UP001153332">
    <property type="component" value="Unassembled WGS sequence"/>
</dbReference>
<proteinExistence type="predicted"/>
<reference evidence="1" key="1">
    <citation type="submission" date="2022-12" db="EMBL/GenBank/DDBJ databases">
        <title>Genome Sequence of Lasiodiplodia mahajangana.</title>
        <authorList>
            <person name="Buettner E."/>
        </authorList>
    </citation>
    <scope>NUCLEOTIDE SEQUENCE</scope>
    <source>
        <strain evidence="1">VT137</strain>
    </source>
</reference>
<organism evidence="1 2">
    <name type="scientific">Lasiodiplodia mahajangana</name>
    <dbReference type="NCBI Taxonomy" id="1108764"/>
    <lineage>
        <taxon>Eukaryota</taxon>
        <taxon>Fungi</taxon>
        <taxon>Dikarya</taxon>
        <taxon>Ascomycota</taxon>
        <taxon>Pezizomycotina</taxon>
        <taxon>Dothideomycetes</taxon>
        <taxon>Dothideomycetes incertae sedis</taxon>
        <taxon>Botryosphaeriales</taxon>
        <taxon>Botryosphaeriaceae</taxon>
        <taxon>Lasiodiplodia</taxon>
    </lineage>
</organism>
<sequence>MGSETSTLVDLESELTLEDSLADDLAEAKRDSAIDGPSFLPNSWFQGRILRERVEKFCHISSDFPFEQLVKIIAILAGRCILTNDTLSALRASGLSDKHLPVEFDAAKNTFKSINGDANSRETNSPTKTFERFLAKLDCFQFCQDQWKVLSPSFGNAEHSDLDKGIILPFIGYEYITASTHARVSKIKIHRAHLKLDEALTEEKNPHLALKRIFSYKETEFQQELDELHQTMRLQHDHLTKLVASFRRRSEYFFILPWADGGNLRNFWANNTERRSGPMVAWVLEQMVGISTALKELHYPGGAGLRGSVHGHILPENILLFLDKVKEDHLGTLCISDPGMASYHNKVRGSRLRGPETPETRRRRLEYVAPELEYQRGDRDLEPTRESDMWSLGCVFLECIVWVLGGNKEVELFREARVTDWTRESQFHQEKGWLWRKASFQPHDQVKWRLKWIRQHPDSRLYVWVPKLTYIVYHDLLAVEETNRISANILVDKLHEILEEVRNSQGAHSNRLSSSTEGGGSSHRRM</sequence>
<evidence type="ECO:0000313" key="1">
    <source>
        <dbReference type="EMBL" id="KAJ8132773.1"/>
    </source>
</evidence>
<dbReference type="EMBL" id="JAPUUL010000086">
    <property type="protein sequence ID" value="KAJ8132773.1"/>
    <property type="molecule type" value="Genomic_DNA"/>
</dbReference>
<keyword evidence="2" id="KW-1185">Reference proteome</keyword>
<comment type="caution">
    <text evidence="1">The sequence shown here is derived from an EMBL/GenBank/DDBJ whole genome shotgun (WGS) entry which is preliminary data.</text>
</comment>
<protein>
    <submittedName>
        <fullName evidence="1">Uncharacterized protein</fullName>
    </submittedName>
</protein>
<name>A0ACC2K001_9PEZI</name>
<accession>A0ACC2K001</accession>
<evidence type="ECO:0000313" key="2">
    <source>
        <dbReference type="Proteomes" id="UP001153332"/>
    </source>
</evidence>